<keyword evidence="3" id="KW-0460">Magnesium</keyword>
<reference evidence="6 7" key="1">
    <citation type="submission" date="2019-07" db="EMBL/GenBank/DDBJ databases">
        <title>De Novo Assembly of kiwifruit Actinidia rufa.</title>
        <authorList>
            <person name="Sugita-Konishi S."/>
            <person name="Sato K."/>
            <person name="Mori E."/>
            <person name="Abe Y."/>
            <person name="Kisaki G."/>
            <person name="Hamano K."/>
            <person name="Suezawa K."/>
            <person name="Otani M."/>
            <person name="Fukuda T."/>
            <person name="Manabe T."/>
            <person name="Gomi K."/>
            <person name="Tabuchi M."/>
            <person name="Akimitsu K."/>
            <person name="Kataoka I."/>
        </authorList>
    </citation>
    <scope>NUCLEOTIDE SEQUENCE [LARGE SCALE GENOMIC DNA]</scope>
    <source>
        <strain evidence="7">cv. Fuchu</strain>
    </source>
</reference>
<dbReference type="InterPro" id="IPR050148">
    <property type="entry name" value="Terpene_synthase-like"/>
</dbReference>
<evidence type="ECO:0000259" key="5">
    <source>
        <dbReference type="Pfam" id="PF03936"/>
    </source>
</evidence>
<dbReference type="EMBL" id="BJWL01000015">
    <property type="protein sequence ID" value="GFZ03096.1"/>
    <property type="molecule type" value="Genomic_DNA"/>
</dbReference>
<dbReference type="PANTHER" id="PTHR31739:SF25">
    <property type="entry name" value="(E,E)-GERANYLLINALOOL SYNTHASE"/>
    <property type="match status" value="1"/>
</dbReference>
<dbReference type="PANTHER" id="PTHR31739">
    <property type="entry name" value="ENT-COPALYL DIPHOSPHATE SYNTHASE, CHLOROPLASTIC"/>
    <property type="match status" value="1"/>
</dbReference>
<dbReference type="SUPFAM" id="SSF48239">
    <property type="entry name" value="Terpenoid cyclases/Protein prenyltransferases"/>
    <property type="match status" value="2"/>
</dbReference>
<evidence type="ECO:0000256" key="1">
    <source>
        <dbReference type="ARBA" id="ARBA00001946"/>
    </source>
</evidence>
<gene>
    <name evidence="6" type="ORF">Acr_15g0017040</name>
</gene>
<dbReference type="Pfam" id="PF03936">
    <property type="entry name" value="Terpene_synth_C"/>
    <property type="match status" value="1"/>
</dbReference>
<dbReference type="SFLD" id="SFLDG01014">
    <property type="entry name" value="Terpene_Cyclase_Like_1_N-term"/>
    <property type="match status" value="1"/>
</dbReference>
<dbReference type="InterPro" id="IPR008949">
    <property type="entry name" value="Isoprenoid_synthase_dom_sf"/>
</dbReference>
<keyword evidence="2" id="KW-0479">Metal-binding</keyword>
<dbReference type="SUPFAM" id="SSF48576">
    <property type="entry name" value="Terpenoid synthases"/>
    <property type="match status" value="1"/>
</dbReference>
<dbReference type="InterPro" id="IPR008930">
    <property type="entry name" value="Terpenoid_cyclase/PrenylTrfase"/>
</dbReference>
<evidence type="ECO:0000256" key="4">
    <source>
        <dbReference type="ARBA" id="ARBA00023239"/>
    </source>
</evidence>
<protein>
    <submittedName>
        <fullName evidence="6">Terpene synthase 04</fullName>
    </submittedName>
</protein>
<dbReference type="FunFam" id="1.10.600.10:FF:000036">
    <property type="entry name" value="cis-abienol synthase, chloroplastic"/>
    <property type="match status" value="1"/>
</dbReference>
<dbReference type="Gene3D" id="1.50.10.130">
    <property type="entry name" value="Terpene synthase, N-terminal domain"/>
    <property type="match status" value="2"/>
</dbReference>
<dbReference type="Gene3D" id="1.10.600.10">
    <property type="entry name" value="Farnesyl Diphosphate Synthase"/>
    <property type="match status" value="1"/>
</dbReference>
<name>A0A7J0FWP6_9ERIC</name>
<dbReference type="OrthoDB" id="2343925at2759"/>
<dbReference type="Gene3D" id="1.50.10.160">
    <property type="match status" value="1"/>
</dbReference>
<sequence length="697" mass="79509">MEPSLFSIQTLVHQIKQEIFSSTFDLYSFVSPSAYDTAWLAMIPHPKQNSCPKFKGCLDWILDNQKEAGYWGECDHDGLPTIDSLPATLACMVALKTWGVNEKHINKGLAFIHANSTTLLKEKCDHLPRWFAIVFPAMVEVAQAAGLKVLFPNGLEEVVLNISLEREKILEREEFVDKYHYPPLASYLEALPPSYNIDRKDVTMNLSGDGSCFQSPSATARAFLATGNQKCMAYLESLVQKCPGGVPTMYPMDGELVSLWLVNQIQRLGLAEHFTEEIEENLKLIYKATDLVFSGEYELEEARVFSRKLLEKSMKLKSLNDNLVNFPNFRSVMDHELSVPWIARLEHLDHRMWIEENKVDTLWIGKASFYRLRALNDKLMTLAVESYKFRQSFYRNELEELKRWSKDWGLTDLVFGRKKTTYCYYAIAASSSLPHNSMVRLIVAKSAILVTITDDFFDMEGSLEDLQSLTQAVQRWDGNRLSGHGKIIFRALDNLVSDIAKPHLHLEGSHVAENVRNMWSETIASWLTETTWSHTGYAPSLNEYLKTGMISVASQLMTVPALCFLSPNVHPICKLEANRYQIITKLLMVSTRLLNDTQTYEKELKDGKRNFVILHSKGSPQTGIEKSVAFAKQILDQIEKEFLEHTLMDGHNNLPKPCKHLHLSILRAFHMFYNSGDLFDSDTGLLHDINKAFYVPI</sequence>
<dbReference type="GO" id="GO:0016102">
    <property type="term" value="P:diterpenoid biosynthetic process"/>
    <property type="evidence" value="ECO:0007669"/>
    <property type="project" value="TreeGrafter"/>
</dbReference>
<feature type="domain" description="Terpene synthase metal-binding" evidence="5">
    <location>
        <begin position="406"/>
        <end position="640"/>
    </location>
</feature>
<evidence type="ECO:0000256" key="3">
    <source>
        <dbReference type="ARBA" id="ARBA00022842"/>
    </source>
</evidence>
<comment type="cofactor">
    <cofactor evidence="1">
        <name>Mg(2+)</name>
        <dbReference type="ChEBI" id="CHEBI:18420"/>
    </cofactor>
</comment>
<comment type="caution">
    <text evidence="6">The sequence shown here is derived from an EMBL/GenBank/DDBJ whole genome shotgun (WGS) entry which is preliminary data.</text>
</comment>
<proteinExistence type="predicted"/>
<dbReference type="GO" id="GO:0010333">
    <property type="term" value="F:terpene synthase activity"/>
    <property type="evidence" value="ECO:0007669"/>
    <property type="project" value="InterPro"/>
</dbReference>
<keyword evidence="7" id="KW-1185">Reference proteome</keyword>
<dbReference type="Proteomes" id="UP000585474">
    <property type="component" value="Unassembled WGS sequence"/>
</dbReference>
<keyword evidence="4" id="KW-0456">Lyase</keyword>
<dbReference type="AlphaFoldDB" id="A0A7J0FWP6"/>
<dbReference type="InterPro" id="IPR036965">
    <property type="entry name" value="Terpene_synth_N_sf"/>
</dbReference>
<dbReference type="InterPro" id="IPR005630">
    <property type="entry name" value="Terpene_synthase_metal-bd"/>
</dbReference>
<evidence type="ECO:0000256" key="2">
    <source>
        <dbReference type="ARBA" id="ARBA00022723"/>
    </source>
</evidence>
<dbReference type="GO" id="GO:0000287">
    <property type="term" value="F:magnesium ion binding"/>
    <property type="evidence" value="ECO:0007669"/>
    <property type="project" value="InterPro"/>
</dbReference>
<accession>A0A7J0FWP6</accession>
<organism evidence="6 7">
    <name type="scientific">Actinidia rufa</name>
    <dbReference type="NCBI Taxonomy" id="165716"/>
    <lineage>
        <taxon>Eukaryota</taxon>
        <taxon>Viridiplantae</taxon>
        <taxon>Streptophyta</taxon>
        <taxon>Embryophyta</taxon>
        <taxon>Tracheophyta</taxon>
        <taxon>Spermatophyta</taxon>
        <taxon>Magnoliopsida</taxon>
        <taxon>eudicotyledons</taxon>
        <taxon>Gunneridae</taxon>
        <taxon>Pentapetalae</taxon>
        <taxon>asterids</taxon>
        <taxon>Ericales</taxon>
        <taxon>Actinidiaceae</taxon>
        <taxon>Actinidia</taxon>
    </lineage>
</organism>
<evidence type="ECO:0000313" key="6">
    <source>
        <dbReference type="EMBL" id="GFZ03096.1"/>
    </source>
</evidence>
<evidence type="ECO:0000313" key="7">
    <source>
        <dbReference type="Proteomes" id="UP000585474"/>
    </source>
</evidence>